<organism evidence="1 2">
    <name type="scientific">Funneliformis mosseae</name>
    <name type="common">Endomycorrhizal fungus</name>
    <name type="synonym">Glomus mosseae</name>
    <dbReference type="NCBI Taxonomy" id="27381"/>
    <lineage>
        <taxon>Eukaryota</taxon>
        <taxon>Fungi</taxon>
        <taxon>Fungi incertae sedis</taxon>
        <taxon>Mucoromycota</taxon>
        <taxon>Glomeromycotina</taxon>
        <taxon>Glomeromycetes</taxon>
        <taxon>Glomerales</taxon>
        <taxon>Glomeraceae</taxon>
        <taxon>Funneliformis</taxon>
    </lineage>
</organism>
<evidence type="ECO:0000313" key="2">
    <source>
        <dbReference type="Proteomes" id="UP000789375"/>
    </source>
</evidence>
<sequence>MNEHNEYENLCPNNDFVNYISGFYCLLDLHNDTIDHISVSKEGLKNLCNDFVSDSFQSVSEIDYKQLNSQSLHLIGCYGNHNLIAKLLLNHEKIDQPLYDMLIRPSSLRPGIYFLVFNSKLGLVIHWSEYGCYENRAPLRIVKNMINLHRDRDLNRFDWKKEVSSIDNDDDSCYEFEVKKSQKQEFAFFNGYNISLPEAIESEIKNQSYNEISLQPKVVESISCQAFVTQMIITPFDTKKNSATRRKSTFGDFMNKFGDHSIRINRSTMDMNKLKILIDYGLNIYNLKEQLVQYDDEMNYELKEFVKREKQEVLAIQNGAYDLERIARKRLKELYRCFDDNKSDEVDEPEISKDIEGLFLKYPNLTVKLDAASKINTDEWMQLKRGFSYGTLLIKEVQAQASNNEELDNKELDDAIWQAFYKVLNGSHPKPLTFNHIYKDYFKNLRTKLHMKHKFTFKLDDIQINEYYNQAMSIDLSDSTIIDLLLDNEFCPNNSKLRESIIKLFRDIYDEWKINKFSDNINKLDWSKHIEVEHKKHKQDILRNTFEKLCELIEERFPDGKITIDYEVVIMQPAQLQITIYETILEKDDCLKVHTFTIEPENKLMHISKFDHPEHHPKYLSIIWNNKTNRMELRIDTIQGSIIDNTKKYQNMMNASKFCLIAVNESKRLIGIYNTDNGMLNVFYYDEQINLHTRNINIRIFGWYNNSVPDIVIEMPSNMSNMQFVEYFKFYMSENRQTYLTTLDINIGVSKALIVKIVDDKKANYQLQQCHLEKSTGQVKFESAAYSDDHLEKSSILIGRQTNFTQDIEEGENIIIMDNSYEVIEIISDIRIKIADNVSSLFGVESCI</sequence>
<dbReference type="EMBL" id="CAJVPP010001006">
    <property type="protein sequence ID" value="CAG8527981.1"/>
    <property type="molecule type" value="Genomic_DNA"/>
</dbReference>
<comment type="caution">
    <text evidence="1">The sequence shown here is derived from an EMBL/GenBank/DDBJ whole genome shotgun (WGS) entry which is preliminary data.</text>
</comment>
<dbReference type="AlphaFoldDB" id="A0A9N9AH00"/>
<proteinExistence type="predicted"/>
<protein>
    <submittedName>
        <fullName evidence="1">4800_t:CDS:1</fullName>
    </submittedName>
</protein>
<dbReference type="Proteomes" id="UP000789375">
    <property type="component" value="Unassembled WGS sequence"/>
</dbReference>
<evidence type="ECO:0000313" key="1">
    <source>
        <dbReference type="EMBL" id="CAG8527981.1"/>
    </source>
</evidence>
<gene>
    <name evidence="1" type="ORF">FMOSSE_LOCUS5365</name>
</gene>
<accession>A0A9N9AH00</accession>
<dbReference type="InterPro" id="IPR018247">
    <property type="entry name" value="EF_Hand_1_Ca_BS"/>
</dbReference>
<dbReference type="PROSITE" id="PS00018">
    <property type="entry name" value="EF_HAND_1"/>
    <property type="match status" value="1"/>
</dbReference>
<name>A0A9N9AH00_FUNMO</name>
<keyword evidence="2" id="KW-1185">Reference proteome</keyword>
<reference evidence="1" key="1">
    <citation type="submission" date="2021-06" db="EMBL/GenBank/DDBJ databases">
        <authorList>
            <person name="Kallberg Y."/>
            <person name="Tangrot J."/>
            <person name="Rosling A."/>
        </authorList>
    </citation>
    <scope>NUCLEOTIDE SEQUENCE</scope>
    <source>
        <strain evidence="1">87-6 pot B 2015</strain>
    </source>
</reference>